<organism evidence="3 4">
    <name type="scientific">Rhodosorus marinus</name>
    <dbReference type="NCBI Taxonomy" id="101924"/>
    <lineage>
        <taxon>Eukaryota</taxon>
        <taxon>Rhodophyta</taxon>
        <taxon>Stylonematophyceae</taxon>
        <taxon>Stylonematales</taxon>
        <taxon>Stylonemataceae</taxon>
        <taxon>Rhodosorus</taxon>
    </lineage>
</organism>
<dbReference type="GO" id="GO:0005525">
    <property type="term" value="F:GTP binding"/>
    <property type="evidence" value="ECO:0007669"/>
    <property type="project" value="UniProtKB-KW"/>
</dbReference>
<keyword evidence="1" id="KW-0547">Nucleotide-binding</keyword>
<keyword evidence="2" id="KW-0342">GTP-binding</keyword>
<dbReference type="AlphaFoldDB" id="A0AAV8UFB7"/>
<dbReference type="PANTHER" id="PTHR34784:SF1">
    <property type="entry name" value="50S RIBOSOMAL PROTEIN L34"/>
    <property type="match status" value="1"/>
</dbReference>
<dbReference type="Gene3D" id="3.30.1330.20">
    <property type="entry name" value="Tubulin/FtsZ, C-terminal domain"/>
    <property type="match status" value="1"/>
</dbReference>
<dbReference type="PANTHER" id="PTHR34784">
    <property type="entry name" value="50S RIBOSOMAL PROTEIN L34"/>
    <property type="match status" value="1"/>
</dbReference>
<dbReference type="InterPro" id="IPR037103">
    <property type="entry name" value="Tubulin/FtsZ-like_C"/>
</dbReference>
<dbReference type="Proteomes" id="UP001157974">
    <property type="component" value="Unassembled WGS sequence"/>
</dbReference>
<sequence length="143" mass="15205">MRRIPDLSRDVRTDQSAMVVDIKDVFLVEIGTGTDLHGQNVSKAAVRACKDAIGFNSVVGLKKFLPNEDLTKMVVKVTLGLPAEYVGKVDLDQVRAVFPFGTVLINVKPGGLAIRAGVSLAEQGDADEDESIIIVNAAVQVGS</sequence>
<dbReference type="NCBIfam" id="TIGR02058">
    <property type="entry name" value="lin0512_fam"/>
    <property type="match status" value="1"/>
</dbReference>
<gene>
    <name evidence="3" type="ORF">NDN08_007025</name>
</gene>
<name>A0AAV8UFB7_9RHOD</name>
<accession>A0AAV8UFB7</accession>
<dbReference type="InterPro" id="IPR011719">
    <property type="entry name" value="CHP02058"/>
</dbReference>
<keyword evidence="4" id="KW-1185">Reference proteome</keyword>
<dbReference type="Pfam" id="PF09585">
    <property type="entry name" value="Lin0512_fam"/>
    <property type="match status" value="1"/>
</dbReference>
<reference evidence="3 4" key="1">
    <citation type="journal article" date="2023" name="Nat. Commun.">
        <title>Origin of minicircular mitochondrial genomes in red algae.</title>
        <authorList>
            <person name="Lee Y."/>
            <person name="Cho C.H."/>
            <person name="Lee Y.M."/>
            <person name="Park S.I."/>
            <person name="Yang J.H."/>
            <person name="West J.A."/>
            <person name="Bhattacharya D."/>
            <person name="Yoon H.S."/>
        </authorList>
    </citation>
    <scope>NUCLEOTIDE SEQUENCE [LARGE SCALE GENOMIC DNA]</scope>
    <source>
        <strain evidence="3 4">CCMP1338</strain>
        <tissue evidence="3">Whole cell</tissue>
    </source>
</reference>
<evidence type="ECO:0000256" key="1">
    <source>
        <dbReference type="ARBA" id="ARBA00022741"/>
    </source>
</evidence>
<evidence type="ECO:0000313" key="4">
    <source>
        <dbReference type="Proteomes" id="UP001157974"/>
    </source>
</evidence>
<dbReference type="EMBL" id="JAMWBK010000011">
    <property type="protein sequence ID" value="KAJ8901175.1"/>
    <property type="molecule type" value="Genomic_DNA"/>
</dbReference>
<evidence type="ECO:0000256" key="2">
    <source>
        <dbReference type="ARBA" id="ARBA00023134"/>
    </source>
</evidence>
<evidence type="ECO:0000313" key="3">
    <source>
        <dbReference type="EMBL" id="KAJ8901175.1"/>
    </source>
</evidence>
<comment type="caution">
    <text evidence="3">The sequence shown here is derived from an EMBL/GenBank/DDBJ whole genome shotgun (WGS) entry which is preliminary data.</text>
</comment>
<proteinExistence type="predicted"/>
<protein>
    <submittedName>
        <fullName evidence="3">Uncharacterized protein</fullName>
    </submittedName>
</protein>